<proteinExistence type="predicted"/>
<accession>A0A8J3ZIV8</accession>
<reference evidence="2" key="1">
    <citation type="submission" date="2021-01" db="EMBL/GenBank/DDBJ databases">
        <title>Whole genome shotgun sequence of Virgisporangium aurantiacum NBRC 16421.</title>
        <authorList>
            <person name="Komaki H."/>
            <person name="Tamura T."/>
        </authorList>
    </citation>
    <scope>NUCLEOTIDE SEQUENCE</scope>
    <source>
        <strain evidence="2">NBRC 16421</strain>
    </source>
</reference>
<evidence type="ECO:0000313" key="3">
    <source>
        <dbReference type="Proteomes" id="UP000612585"/>
    </source>
</evidence>
<dbReference type="PANTHER" id="PTHR20883:SF48">
    <property type="entry name" value="ECTOINE DIOXYGENASE"/>
    <property type="match status" value="1"/>
</dbReference>
<dbReference type="SUPFAM" id="SSF51197">
    <property type="entry name" value="Clavaminate synthase-like"/>
    <property type="match status" value="1"/>
</dbReference>
<dbReference type="GO" id="GO:0016706">
    <property type="term" value="F:2-oxoglutarate-dependent dioxygenase activity"/>
    <property type="evidence" value="ECO:0007669"/>
    <property type="project" value="UniProtKB-ARBA"/>
</dbReference>
<sequence length="300" mass="32902">MTEILTGHDVKTYRDNGFLVVEGLVGDELVDRARGFVDALLASDATDGVGEPEPEDPAMIRRVWAPTSRDPVFNEIVEYPPLLDAVSQLVGDDVEFQYSKLNIKAPRVGSVVEWHQDFAYYPHTNTDLVAVLIYLDDATRENACLKVAAGSHRLGLLSHEVDGHFRGKIATLAGVGVDESSVVDCEAPAGTAIFLHPLLAHASEKNISDRYRRAFIPSYRSADAFPVYYGPRAAHNEPNARLLRGRPAKVARCESGHWRLPIAEAEFNSLYEVQEGAHLRSGGHKSSTGYFSHEVAPTPA</sequence>
<protein>
    <recommendedName>
        <fullName evidence="4">Phytanoyl-CoA dioxygenase family protein</fullName>
    </recommendedName>
</protein>
<evidence type="ECO:0008006" key="4">
    <source>
        <dbReference type="Google" id="ProtNLM"/>
    </source>
</evidence>
<dbReference type="RefSeq" id="WP_204007751.1">
    <property type="nucleotide sequence ID" value="NZ_BOPG01000076.1"/>
</dbReference>
<dbReference type="InterPro" id="IPR008775">
    <property type="entry name" value="Phytyl_CoA_dOase-like"/>
</dbReference>
<comment type="caution">
    <text evidence="2">The sequence shown here is derived from an EMBL/GenBank/DDBJ whole genome shotgun (WGS) entry which is preliminary data.</text>
</comment>
<dbReference type="EMBL" id="BOPG01000076">
    <property type="protein sequence ID" value="GIJ62228.1"/>
    <property type="molecule type" value="Genomic_DNA"/>
</dbReference>
<gene>
    <name evidence="2" type="ORF">Vau01_097440</name>
</gene>
<dbReference type="Pfam" id="PF05721">
    <property type="entry name" value="PhyH"/>
    <property type="match status" value="1"/>
</dbReference>
<name>A0A8J3ZIV8_9ACTN</name>
<dbReference type="Gene3D" id="2.60.120.620">
    <property type="entry name" value="q2cbj1_9rhob like domain"/>
    <property type="match status" value="1"/>
</dbReference>
<dbReference type="AlphaFoldDB" id="A0A8J3ZIV8"/>
<evidence type="ECO:0000313" key="2">
    <source>
        <dbReference type="EMBL" id="GIJ62228.1"/>
    </source>
</evidence>
<keyword evidence="3" id="KW-1185">Reference proteome</keyword>
<feature type="region of interest" description="Disordered" evidence="1">
    <location>
        <begin position="281"/>
        <end position="300"/>
    </location>
</feature>
<organism evidence="2 3">
    <name type="scientific">Virgisporangium aurantiacum</name>
    <dbReference type="NCBI Taxonomy" id="175570"/>
    <lineage>
        <taxon>Bacteria</taxon>
        <taxon>Bacillati</taxon>
        <taxon>Actinomycetota</taxon>
        <taxon>Actinomycetes</taxon>
        <taxon>Micromonosporales</taxon>
        <taxon>Micromonosporaceae</taxon>
        <taxon>Virgisporangium</taxon>
    </lineage>
</organism>
<evidence type="ECO:0000256" key="1">
    <source>
        <dbReference type="SAM" id="MobiDB-lite"/>
    </source>
</evidence>
<dbReference type="GO" id="GO:0005506">
    <property type="term" value="F:iron ion binding"/>
    <property type="evidence" value="ECO:0007669"/>
    <property type="project" value="UniProtKB-ARBA"/>
</dbReference>
<dbReference type="Proteomes" id="UP000612585">
    <property type="component" value="Unassembled WGS sequence"/>
</dbReference>
<dbReference type="PANTHER" id="PTHR20883">
    <property type="entry name" value="PHYTANOYL-COA DIOXYGENASE DOMAIN CONTAINING 1"/>
    <property type="match status" value="1"/>
</dbReference>